<accession>A0A8H8DJT5</accession>
<sequence>MSDLYSRLIHPYTTFWNVNSAICILQSTLNLNRTVLVSPELAVSGVGGKTRKEREGFEQRVVLRLLLGPRDGRVLPPPSRVCSSREAWGRGERSVSAGGGLRRKRELVGVVIWGRVDTRSRQPDRRRKRRTTGGASVFKFMPSMARGAFGCARERPARGRGDLAQVARGP</sequence>
<keyword evidence="2" id="KW-1185">Reference proteome</keyword>
<protein>
    <submittedName>
        <fullName evidence="1">Uncharacterized protein</fullName>
    </submittedName>
</protein>
<evidence type="ECO:0000313" key="2">
    <source>
        <dbReference type="Proteomes" id="UP000673691"/>
    </source>
</evidence>
<comment type="caution">
    <text evidence="1">The sequence shown here is derived from an EMBL/GenBank/DDBJ whole genome shotgun (WGS) entry which is preliminary data.</text>
</comment>
<proteinExistence type="predicted"/>
<evidence type="ECO:0000313" key="1">
    <source>
        <dbReference type="EMBL" id="KAG5461018.1"/>
    </source>
</evidence>
<dbReference type="EMBL" id="JAEFCI010004324">
    <property type="protein sequence ID" value="KAG5461018.1"/>
    <property type="molecule type" value="Genomic_DNA"/>
</dbReference>
<dbReference type="Proteomes" id="UP000673691">
    <property type="component" value="Unassembled WGS sequence"/>
</dbReference>
<gene>
    <name evidence="1" type="ORF">BJ554DRAFT_6858</name>
</gene>
<name>A0A8H8DJT5_9FUNG</name>
<reference evidence="1 2" key="1">
    <citation type="journal article" name="Sci. Rep.">
        <title>Genome-scale phylogenetic analyses confirm Olpidium as the closest living zoosporic fungus to the non-flagellated, terrestrial fungi.</title>
        <authorList>
            <person name="Chang Y."/>
            <person name="Rochon D."/>
            <person name="Sekimoto S."/>
            <person name="Wang Y."/>
            <person name="Chovatia M."/>
            <person name="Sandor L."/>
            <person name="Salamov A."/>
            <person name="Grigoriev I.V."/>
            <person name="Stajich J.E."/>
            <person name="Spatafora J.W."/>
        </authorList>
    </citation>
    <scope>NUCLEOTIDE SEQUENCE [LARGE SCALE GENOMIC DNA]</scope>
    <source>
        <strain evidence="1">S191</strain>
    </source>
</reference>
<dbReference type="AlphaFoldDB" id="A0A8H8DJT5"/>
<organism evidence="1 2">
    <name type="scientific">Olpidium bornovanus</name>
    <dbReference type="NCBI Taxonomy" id="278681"/>
    <lineage>
        <taxon>Eukaryota</taxon>
        <taxon>Fungi</taxon>
        <taxon>Fungi incertae sedis</taxon>
        <taxon>Olpidiomycota</taxon>
        <taxon>Olpidiomycotina</taxon>
        <taxon>Olpidiomycetes</taxon>
        <taxon>Olpidiales</taxon>
        <taxon>Olpidiaceae</taxon>
        <taxon>Olpidium</taxon>
    </lineage>
</organism>